<dbReference type="Gene3D" id="3.40.50.300">
    <property type="entry name" value="P-loop containing nucleotide triphosphate hydrolases"/>
    <property type="match status" value="1"/>
</dbReference>
<evidence type="ECO:0000259" key="9">
    <source>
        <dbReference type="PROSITE" id="PS51195"/>
    </source>
</evidence>
<keyword evidence="5" id="KW-0067">ATP-binding</keyword>
<gene>
    <name evidence="10" type="ORF">SLEP1_g57835</name>
</gene>
<dbReference type="GO" id="GO:0016787">
    <property type="term" value="F:hydrolase activity"/>
    <property type="evidence" value="ECO:0007669"/>
    <property type="project" value="UniProtKB-KW"/>
</dbReference>
<protein>
    <recommendedName>
        <fullName evidence="1">RNA helicase</fullName>
        <ecNumber evidence="1">3.6.4.13</ecNumber>
    </recommendedName>
</protein>
<evidence type="ECO:0000256" key="8">
    <source>
        <dbReference type="PROSITE-ProRule" id="PRU00552"/>
    </source>
</evidence>
<dbReference type="AlphaFoldDB" id="A0AAV5MPU7"/>
<feature type="domain" description="DEAD-box RNA helicase Q" evidence="9">
    <location>
        <begin position="18"/>
        <end position="46"/>
    </location>
</feature>
<dbReference type="SUPFAM" id="SSF52540">
    <property type="entry name" value="P-loop containing nucleoside triphosphate hydrolases"/>
    <property type="match status" value="1"/>
</dbReference>
<evidence type="ECO:0000313" key="11">
    <source>
        <dbReference type="Proteomes" id="UP001054252"/>
    </source>
</evidence>
<evidence type="ECO:0000256" key="6">
    <source>
        <dbReference type="ARBA" id="ARBA00022884"/>
    </source>
</evidence>
<proteinExistence type="predicted"/>
<dbReference type="EC" id="3.6.4.13" evidence="1"/>
<keyword evidence="6" id="KW-0694">RNA-binding</keyword>
<dbReference type="InterPro" id="IPR011545">
    <property type="entry name" value="DEAD/DEAH_box_helicase_dom"/>
</dbReference>
<evidence type="ECO:0000256" key="7">
    <source>
        <dbReference type="ARBA" id="ARBA00047984"/>
    </source>
</evidence>
<dbReference type="PANTHER" id="PTHR47959">
    <property type="entry name" value="ATP-DEPENDENT RNA HELICASE RHLE-RELATED"/>
    <property type="match status" value="1"/>
</dbReference>
<dbReference type="GO" id="GO:0005829">
    <property type="term" value="C:cytosol"/>
    <property type="evidence" value="ECO:0007669"/>
    <property type="project" value="TreeGrafter"/>
</dbReference>
<dbReference type="PANTHER" id="PTHR47959:SF15">
    <property type="entry name" value="RNA HELICASE"/>
    <property type="match status" value="1"/>
</dbReference>
<dbReference type="EMBL" id="BPVZ01000448">
    <property type="protein sequence ID" value="GKV51164.1"/>
    <property type="molecule type" value="Genomic_DNA"/>
</dbReference>
<evidence type="ECO:0000256" key="3">
    <source>
        <dbReference type="ARBA" id="ARBA00022801"/>
    </source>
</evidence>
<comment type="caution">
    <text evidence="10">The sequence shown here is derived from an EMBL/GenBank/DDBJ whole genome shotgun (WGS) entry which is preliminary data.</text>
</comment>
<evidence type="ECO:0000256" key="4">
    <source>
        <dbReference type="ARBA" id="ARBA00022806"/>
    </source>
</evidence>
<dbReference type="GO" id="GO:0003724">
    <property type="term" value="F:RNA helicase activity"/>
    <property type="evidence" value="ECO:0007669"/>
    <property type="project" value="UniProtKB-EC"/>
</dbReference>
<dbReference type="InterPro" id="IPR027417">
    <property type="entry name" value="P-loop_NTPase"/>
</dbReference>
<dbReference type="GO" id="GO:0003723">
    <property type="term" value="F:RNA binding"/>
    <property type="evidence" value="ECO:0007669"/>
    <property type="project" value="UniProtKB-KW"/>
</dbReference>
<sequence>MFMFLGIMSHPHLKIFQTLSSRHGCESYLVRNFAELGFKEPTPIQRQGIPVLLSGRECFACALTGSGKTLAFVSPMLMKLKGIFFSF</sequence>
<evidence type="ECO:0000256" key="1">
    <source>
        <dbReference type="ARBA" id="ARBA00012552"/>
    </source>
</evidence>
<comment type="catalytic activity">
    <reaction evidence="7">
        <text>ATP + H2O = ADP + phosphate + H(+)</text>
        <dbReference type="Rhea" id="RHEA:13065"/>
        <dbReference type="ChEBI" id="CHEBI:15377"/>
        <dbReference type="ChEBI" id="CHEBI:15378"/>
        <dbReference type="ChEBI" id="CHEBI:30616"/>
        <dbReference type="ChEBI" id="CHEBI:43474"/>
        <dbReference type="ChEBI" id="CHEBI:456216"/>
        <dbReference type="EC" id="3.6.4.13"/>
    </reaction>
</comment>
<keyword evidence="2" id="KW-0547">Nucleotide-binding</keyword>
<keyword evidence="3" id="KW-0378">Hydrolase</keyword>
<organism evidence="10 11">
    <name type="scientific">Rubroshorea leprosula</name>
    <dbReference type="NCBI Taxonomy" id="152421"/>
    <lineage>
        <taxon>Eukaryota</taxon>
        <taxon>Viridiplantae</taxon>
        <taxon>Streptophyta</taxon>
        <taxon>Embryophyta</taxon>
        <taxon>Tracheophyta</taxon>
        <taxon>Spermatophyta</taxon>
        <taxon>Magnoliopsida</taxon>
        <taxon>eudicotyledons</taxon>
        <taxon>Gunneridae</taxon>
        <taxon>Pentapetalae</taxon>
        <taxon>rosids</taxon>
        <taxon>malvids</taxon>
        <taxon>Malvales</taxon>
        <taxon>Dipterocarpaceae</taxon>
        <taxon>Rubroshorea</taxon>
    </lineage>
</organism>
<keyword evidence="4" id="KW-0347">Helicase</keyword>
<evidence type="ECO:0000313" key="10">
    <source>
        <dbReference type="EMBL" id="GKV51164.1"/>
    </source>
</evidence>
<dbReference type="InterPro" id="IPR014014">
    <property type="entry name" value="RNA_helicase_DEAD_Q_motif"/>
</dbReference>
<evidence type="ECO:0000256" key="2">
    <source>
        <dbReference type="ARBA" id="ARBA00022741"/>
    </source>
</evidence>
<feature type="short sequence motif" description="Q motif" evidence="8">
    <location>
        <begin position="18"/>
        <end position="46"/>
    </location>
</feature>
<name>A0AAV5MPU7_9ROSI</name>
<keyword evidence="11" id="KW-1185">Reference proteome</keyword>
<dbReference type="InterPro" id="IPR050079">
    <property type="entry name" value="DEAD_box_RNA_helicase"/>
</dbReference>
<dbReference type="Pfam" id="PF00270">
    <property type="entry name" value="DEAD"/>
    <property type="match status" value="1"/>
</dbReference>
<dbReference type="PROSITE" id="PS51195">
    <property type="entry name" value="Q_MOTIF"/>
    <property type="match status" value="1"/>
</dbReference>
<reference evidence="10 11" key="1">
    <citation type="journal article" date="2021" name="Commun. Biol.">
        <title>The genome of Shorea leprosula (Dipterocarpaceae) highlights the ecological relevance of drought in aseasonal tropical rainforests.</title>
        <authorList>
            <person name="Ng K.K.S."/>
            <person name="Kobayashi M.J."/>
            <person name="Fawcett J.A."/>
            <person name="Hatakeyama M."/>
            <person name="Paape T."/>
            <person name="Ng C.H."/>
            <person name="Ang C.C."/>
            <person name="Tnah L.H."/>
            <person name="Lee C.T."/>
            <person name="Nishiyama T."/>
            <person name="Sese J."/>
            <person name="O'Brien M.J."/>
            <person name="Copetti D."/>
            <person name="Mohd Noor M.I."/>
            <person name="Ong R.C."/>
            <person name="Putra M."/>
            <person name="Sireger I.Z."/>
            <person name="Indrioko S."/>
            <person name="Kosugi Y."/>
            <person name="Izuno A."/>
            <person name="Isagi Y."/>
            <person name="Lee S.L."/>
            <person name="Shimizu K.K."/>
        </authorList>
    </citation>
    <scope>NUCLEOTIDE SEQUENCE [LARGE SCALE GENOMIC DNA]</scope>
    <source>
        <strain evidence="10">214</strain>
    </source>
</reference>
<accession>A0AAV5MPU7</accession>
<dbReference type="GO" id="GO:0005524">
    <property type="term" value="F:ATP binding"/>
    <property type="evidence" value="ECO:0007669"/>
    <property type="project" value="UniProtKB-KW"/>
</dbReference>
<dbReference type="Proteomes" id="UP001054252">
    <property type="component" value="Unassembled WGS sequence"/>
</dbReference>
<evidence type="ECO:0000256" key="5">
    <source>
        <dbReference type="ARBA" id="ARBA00022840"/>
    </source>
</evidence>